<evidence type="ECO:0000256" key="8">
    <source>
        <dbReference type="HAMAP-Rule" id="MF_00201"/>
    </source>
</evidence>
<dbReference type="HAMAP" id="MF_00201">
    <property type="entry name" value="RecO"/>
    <property type="match status" value="1"/>
</dbReference>
<dbReference type="InterPro" id="IPR042242">
    <property type="entry name" value="RecO_C"/>
</dbReference>
<dbReference type="Proteomes" id="UP000248606">
    <property type="component" value="Unassembled WGS sequence"/>
</dbReference>
<dbReference type="NCBIfam" id="TIGR00613">
    <property type="entry name" value="reco"/>
    <property type="match status" value="1"/>
</dbReference>
<evidence type="ECO:0000256" key="6">
    <source>
        <dbReference type="ARBA" id="ARBA00023204"/>
    </source>
</evidence>
<protein>
    <recommendedName>
        <fullName evidence="3 8">DNA repair protein RecO</fullName>
    </recommendedName>
    <alternativeName>
        <fullName evidence="7 8">Recombination protein O</fullName>
    </alternativeName>
</protein>
<dbReference type="RefSeq" id="WP_290598333.1">
    <property type="nucleotide sequence ID" value="NZ_CAKZIO010000002.1"/>
</dbReference>
<keyword evidence="6 8" id="KW-0234">DNA repair</keyword>
<feature type="domain" description="DNA replication/recombination mediator RecO N-terminal" evidence="9">
    <location>
        <begin position="1"/>
        <end position="79"/>
    </location>
</feature>
<evidence type="ECO:0000256" key="5">
    <source>
        <dbReference type="ARBA" id="ARBA00023172"/>
    </source>
</evidence>
<reference evidence="10 11" key="1">
    <citation type="submission" date="2017-08" db="EMBL/GenBank/DDBJ databases">
        <title>Infants hospitalized years apart are colonized by the same room-sourced microbial strains.</title>
        <authorList>
            <person name="Brooks B."/>
            <person name="Olm M.R."/>
            <person name="Firek B.A."/>
            <person name="Baker R."/>
            <person name="Thomas B.C."/>
            <person name="Morowitz M.J."/>
            <person name="Banfield J.F."/>
        </authorList>
    </citation>
    <scope>NUCLEOTIDE SEQUENCE [LARGE SCALE GENOMIC DNA]</scope>
    <source>
        <strain evidence="10">S2_006_000_R1_57</strain>
    </source>
</reference>
<keyword evidence="4 8" id="KW-0227">DNA damage</keyword>
<evidence type="ECO:0000256" key="4">
    <source>
        <dbReference type="ARBA" id="ARBA00022763"/>
    </source>
</evidence>
<dbReference type="Gene3D" id="2.40.50.140">
    <property type="entry name" value="Nucleic acid-binding proteins"/>
    <property type="match status" value="1"/>
</dbReference>
<dbReference type="InterPro" id="IPR003717">
    <property type="entry name" value="RecO"/>
</dbReference>
<organism evidence="10 11">
    <name type="scientific">Lawsonella clevelandensis</name>
    <dbReference type="NCBI Taxonomy" id="1528099"/>
    <lineage>
        <taxon>Bacteria</taxon>
        <taxon>Bacillati</taxon>
        <taxon>Actinomycetota</taxon>
        <taxon>Actinomycetes</taxon>
        <taxon>Mycobacteriales</taxon>
        <taxon>Lawsonellaceae</taxon>
        <taxon>Lawsonella</taxon>
    </lineage>
</organism>
<keyword evidence="5 8" id="KW-0233">DNA recombination</keyword>
<comment type="function">
    <text evidence="1 8">Involved in DNA repair and RecF pathway recombination.</text>
</comment>
<dbReference type="EMBL" id="QFOZ01000002">
    <property type="protein sequence ID" value="PZP89425.1"/>
    <property type="molecule type" value="Genomic_DNA"/>
</dbReference>
<evidence type="ECO:0000256" key="2">
    <source>
        <dbReference type="ARBA" id="ARBA00007452"/>
    </source>
</evidence>
<dbReference type="SUPFAM" id="SSF50249">
    <property type="entry name" value="Nucleic acid-binding proteins"/>
    <property type="match status" value="1"/>
</dbReference>
<accession>A0A2W5IBD2</accession>
<dbReference type="GO" id="GO:0006302">
    <property type="term" value="P:double-strand break repair"/>
    <property type="evidence" value="ECO:0007669"/>
    <property type="project" value="TreeGrafter"/>
</dbReference>
<dbReference type="GO" id="GO:0006310">
    <property type="term" value="P:DNA recombination"/>
    <property type="evidence" value="ECO:0007669"/>
    <property type="project" value="UniProtKB-UniRule"/>
</dbReference>
<evidence type="ECO:0000313" key="11">
    <source>
        <dbReference type="Proteomes" id="UP000248606"/>
    </source>
</evidence>
<comment type="caution">
    <text evidence="10">The sequence shown here is derived from an EMBL/GenBank/DDBJ whole genome shotgun (WGS) entry which is preliminary data.</text>
</comment>
<dbReference type="Pfam" id="PF11967">
    <property type="entry name" value="RecO_N"/>
    <property type="match status" value="1"/>
</dbReference>
<evidence type="ECO:0000256" key="3">
    <source>
        <dbReference type="ARBA" id="ARBA00021310"/>
    </source>
</evidence>
<dbReference type="InterPro" id="IPR022572">
    <property type="entry name" value="DNA_rep/recomb_RecO_N"/>
</dbReference>
<name>A0A2W5IBD2_9ACTN</name>
<dbReference type="AlphaFoldDB" id="A0A2W5IBD2"/>
<gene>
    <name evidence="8" type="primary">recO</name>
    <name evidence="10" type="ORF">DI579_02615</name>
</gene>
<dbReference type="SUPFAM" id="SSF57863">
    <property type="entry name" value="ArfGap/RecO-like zinc finger"/>
    <property type="match status" value="1"/>
</dbReference>
<comment type="similarity">
    <text evidence="2 8">Belongs to the RecO family.</text>
</comment>
<dbReference type="InterPro" id="IPR012340">
    <property type="entry name" value="NA-bd_OB-fold"/>
</dbReference>
<dbReference type="Pfam" id="PF02565">
    <property type="entry name" value="RecO_C"/>
    <property type="match status" value="1"/>
</dbReference>
<sequence>MASFRDQGLVLRHYNLGEADRIIVLFTRAHGLLRCVAKGVRRTRSRFGARLEPFTLIDVQIYPGRNLNTITEAVTVETFNARIVADYERYTAAASVLEAVERLLGEEEQPNPQLFDLTVGVMGALSYGRRSPQQMVDTYLLRAMAEAGWAPELDKCAVCGAEGPHQAFHPAAGGVVCVKHRPPGSATPMAGVLEYLRSLRDARWDRADSIAGDKKLGRRVQEEAHQLIVSHLQWHTERKITAFDLAAEAERGHWR</sequence>
<dbReference type="InterPro" id="IPR037278">
    <property type="entry name" value="ARFGAP/RecO"/>
</dbReference>
<dbReference type="GO" id="GO:0043590">
    <property type="term" value="C:bacterial nucleoid"/>
    <property type="evidence" value="ECO:0007669"/>
    <property type="project" value="TreeGrafter"/>
</dbReference>
<dbReference type="Gene3D" id="1.20.1440.120">
    <property type="entry name" value="Recombination protein O, C-terminal domain"/>
    <property type="match status" value="1"/>
</dbReference>
<evidence type="ECO:0000313" key="10">
    <source>
        <dbReference type="EMBL" id="PZP89425.1"/>
    </source>
</evidence>
<dbReference type="PANTHER" id="PTHR33991:SF1">
    <property type="entry name" value="DNA REPAIR PROTEIN RECO"/>
    <property type="match status" value="1"/>
</dbReference>
<dbReference type="PANTHER" id="PTHR33991">
    <property type="entry name" value="DNA REPAIR PROTEIN RECO"/>
    <property type="match status" value="1"/>
</dbReference>
<evidence type="ECO:0000256" key="1">
    <source>
        <dbReference type="ARBA" id="ARBA00003065"/>
    </source>
</evidence>
<proteinExistence type="inferred from homology"/>
<evidence type="ECO:0000256" key="7">
    <source>
        <dbReference type="ARBA" id="ARBA00033409"/>
    </source>
</evidence>
<evidence type="ECO:0000259" key="9">
    <source>
        <dbReference type="Pfam" id="PF11967"/>
    </source>
</evidence>